<keyword evidence="2" id="KW-1185">Reference proteome</keyword>
<dbReference type="AlphaFoldDB" id="A0A8H5WRH8"/>
<evidence type="ECO:0000313" key="1">
    <source>
        <dbReference type="EMBL" id="KAF5672782.1"/>
    </source>
</evidence>
<dbReference type="InterPro" id="IPR022085">
    <property type="entry name" value="OpdG"/>
</dbReference>
<organism evidence="1 2">
    <name type="scientific">Fusarium heterosporum</name>
    <dbReference type="NCBI Taxonomy" id="42747"/>
    <lineage>
        <taxon>Eukaryota</taxon>
        <taxon>Fungi</taxon>
        <taxon>Dikarya</taxon>
        <taxon>Ascomycota</taxon>
        <taxon>Pezizomycotina</taxon>
        <taxon>Sordariomycetes</taxon>
        <taxon>Hypocreomycetidae</taxon>
        <taxon>Hypocreales</taxon>
        <taxon>Nectriaceae</taxon>
        <taxon>Fusarium</taxon>
        <taxon>Fusarium heterosporum species complex</taxon>
    </lineage>
</organism>
<dbReference type="Proteomes" id="UP000567885">
    <property type="component" value="Unassembled WGS sequence"/>
</dbReference>
<gene>
    <name evidence="1" type="ORF">FHETE_3616</name>
</gene>
<comment type="caution">
    <text evidence="1">The sequence shown here is derived from an EMBL/GenBank/DDBJ whole genome shotgun (WGS) entry which is preliminary data.</text>
</comment>
<sequence length="302" mass="34204">MNDQDHERSPVESPQWLTYLNTRIEEEKEEAFPEDLYYEIIRDMLLQSEDSEKAVSQAIDRFYKHYVAGFSRGNFGGREPPEYEAGAELNSISTIVFETIAEIPFADPKQDILSRFILGIAKNAADEFDEKNPQFVCYIWGIQTAAVGRWNAYHVSTGPGDYERPGVTEAIDIWLSTSALIAKLFQADLLGEYGPLWASADFRDALEERTDGDLTTLPFKRAQILAAADYISLSGEVFAREAKDSSKTRSYKLNAARWKSWAAKFQEVSDKIGEDVGLGLKQRAKEAHDRMVELYPEAFNLD</sequence>
<protein>
    <submittedName>
        <fullName evidence="1">Uncharacterized protein</fullName>
    </submittedName>
</protein>
<proteinExistence type="predicted"/>
<dbReference type="Pfam" id="PF12311">
    <property type="entry name" value="DUF3632"/>
    <property type="match status" value="1"/>
</dbReference>
<dbReference type="EMBL" id="JAAGWQ010000058">
    <property type="protein sequence ID" value="KAF5672782.1"/>
    <property type="molecule type" value="Genomic_DNA"/>
</dbReference>
<evidence type="ECO:0000313" key="2">
    <source>
        <dbReference type="Proteomes" id="UP000567885"/>
    </source>
</evidence>
<accession>A0A8H5WRH8</accession>
<reference evidence="1 2" key="1">
    <citation type="submission" date="2020-05" db="EMBL/GenBank/DDBJ databases">
        <title>Identification and distribution of gene clusters putatively required for synthesis of sphingolipid metabolism inhibitors in phylogenetically diverse species of the filamentous fungus Fusarium.</title>
        <authorList>
            <person name="Kim H.-S."/>
            <person name="Busman M."/>
            <person name="Brown D.W."/>
            <person name="Divon H."/>
            <person name="Uhlig S."/>
            <person name="Proctor R.H."/>
        </authorList>
    </citation>
    <scope>NUCLEOTIDE SEQUENCE [LARGE SCALE GENOMIC DNA]</scope>
    <source>
        <strain evidence="1 2">NRRL 20693</strain>
    </source>
</reference>
<name>A0A8H5WRH8_FUSHE</name>
<dbReference type="OrthoDB" id="5075004at2759"/>